<sequence>MNSAVNRRLINGAVYTMRTRPGALSTMGDYTSWGSLRDRTWSRRHLRADPGLVRDGKGPVEQVTGLFARPAGHLHPQPRPEQLYGQTEFFPGLFAEDIRPGATLPPLMATMVAVDAFPRLSPIRCWIPTSSPRKHFPGRSGSHRRHRRPGRRRTANVAGEAVDPLVSLGLRR</sequence>
<protein>
    <submittedName>
        <fullName evidence="2">Prostaglandin-endoperoxide synthase</fullName>
    </submittedName>
</protein>
<gene>
    <name evidence="2" type="ORF">MVAC_26005</name>
</gene>
<accession>K0V2H6</accession>
<proteinExistence type="predicted"/>
<feature type="region of interest" description="Disordered" evidence="1">
    <location>
        <begin position="131"/>
        <end position="159"/>
    </location>
</feature>
<feature type="compositionally biased region" description="Basic residues" evidence="1">
    <location>
        <begin position="132"/>
        <end position="154"/>
    </location>
</feature>
<evidence type="ECO:0000313" key="2">
    <source>
        <dbReference type="EMBL" id="EJZ05224.1"/>
    </source>
</evidence>
<reference evidence="2 3" key="1">
    <citation type="journal article" date="2012" name="J. Bacteriol.">
        <title>Complete Genome Sequence of Mycobacterium vaccae Type Strain ATCC 25954.</title>
        <authorList>
            <person name="Ho Y.S."/>
            <person name="Adroub S.A."/>
            <person name="Abadi M."/>
            <person name="Al Alwan B."/>
            <person name="Alkhateeb R."/>
            <person name="Gao G."/>
            <person name="Ragab A."/>
            <person name="Ali S."/>
            <person name="van Soolingen D."/>
            <person name="Bitter W."/>
            <person name="Pain A."/>
            <person name="Abdallah A.M."/>
        </authorList>
    </citation>
    <scope>NUCLEOTIDE SEQUENCE [LARGE SCALE GENOMIC DNA]</scope>
    <source>
        <strain evidence="2 3">ATCC 25954</strain>
    </source>
</reference>
<organism evidence="2 3">
    <name type="scientific">Mycolicibacterium vaccae ATCC 25954</name>
    <dbReference type="NCBI Taxonomy" id="1194972"/>
    <lineage>
        <taxon>Bacteria</taxon>
        <taxon>Bacillati</taxon>
        <taxon>Actinomycetota</taxon>
        <taxon>Actinomycetes</taxon>
        <taxon>Mycobacteriales</taxon>
        <taxon>Mycobacteriaceae</taxon>
        <taxon>Mycolicibacterium</taxon>
    </lineage>
</organism>
<keyword evidence="3" id="KW-1185">Reference proteome</keyword>
<dbReference type="AlphaFoldDB" id="K0V2H6"/>
<dbReference type="RefSeq" id="WP_003932290.1">
    <property type="nucleotide sequence ID" value="NZ_JH814696.1"/>
</dbReference>
<evidence type="ECO:0000256" key="1">
    <source>
        <dbReference type="SAM" id="MobiDB-lite"/>
    </source>
</evidence>
<comment type="caution">
    <text evidence="2">The sequence shown here is derived from an EMBL/GenBank/DDBJ whole genome shotgun (WGS) entry which is preliminary data.</text>
</comment>
<dbReference type="PATRIC" id="fig|1194972.3.peg.5177"/>
<dbReference type="Proteomes" id="UP000006072">
    <property type="component" value="Unassembled WGS sequence"/>
</dbReference>
<dbReference type="EMBL" id="ALQA01000086">
    <property type="protein sequence ID" value="EJZ05224.1"/>
    <property type="molecule type" value="Genomic_DNA"/>
</dbReference>
<evidence type="ECO:0000313" key="3">
    <source>
        <dbReference type="Proteomes" id="UP000006072"/>
    </source>
</evidence>
<name>K0V2H6_MYCVA</name>
<dbReference type="HOGENOM" id="CLU_1553624_0_0_11"/>